<evidence type="ECO:0000256" key="3">
    <source>
        <dbReference type="ARBA" id="ARBA00022617"/>
    </source>
</evidence>
<evidence type="ECO:0000256" key="1">
    <source>
        <dbReference type="ARBA" id="ARBA00009660"/>
    </source>
</evidence>
<protein>
    <recommendedName>
        <fullName evidence="6">Group 1 truncated hemoglobin</fullName>
    </recommendedName>
</protein>
<feature type="binding site" description="proximal binding residue" evidence="7">
    <location>
        <position position="72"/>
    </location>
    <ligand>
        <name>heme</name>
        <dbReference type="ChEBI" id="CHEBI:30413"/>
    </ligand>
    <ligandPart>
        <name>Fe</name>
        <dbReference type="ChEBI" id="CHEBI:18248"/>
    </ligandPart>
</feature>
<keyword evidence="4 6" id="KW-0479">Metal-binding</keyword>
<name>A0A6I4VUV0_9BACL</name>
<evidence type="ECO:0000256" key="7">
    <source>
        <dbReference type="PIRSR" id="PIRSR002030-1"/>
    </source>
</evidence>
<dbReference type="AlphaFoldDB" id="A0A6I4VUV0"/>
<gene>
    <name evidence="9" type="ORF">GSM42_16875</name>
</gene>
<dbReference type="Gene3D" id="1.10.490.10">
    <property type="entry name" value="Globins"/>
    <property type="match status" value="1"/>
</dbReference>
<comment type="caution">
    <text evidence="9">The sequence shown here is derived from an EMBL/GenBank/DDBJ whole genome shotgun (WGS) entry which is preliminary data.</text>
</comment>
<keyword evidence="10" id="KW-1185">Reference proteome</keyword>
<dbReference type="GO" id="GO:0005344">
    <property type="term" value="F:oxygen carrier activity"/>
    <property type="evidence" value="ECO:0007669"/>
    <property type="project" value="UniProtKB-UniRule"/>
</dbReference>
<keyword evidence="6" id="KW-0561">Oxygen transport</keyword>
<reference evidence="9 10" key="1">
    <citation type="submission" date="2019-12" db="EMBL/GenBank/DDBJ databases">
        <title>Whole-genome analyses of novel actinobacteria.</title>
        <authorList>
            <person name="Sahin N."/>
            <person name="Saygin H."/>
        </authorList>
    </citation>
    <scope>NUCLEOTIDE SEQUENCE [LARGE SCALE GENOMIC DNA]</scope>
    <source>
        <strain evidence="9 10">KC615</strain>
    </source>
</reference>
<feature type="binding site" description="distal binding residue" evidence="8">
    <location>
        <position position="48"/>
    </location>
    <ligand>
        <name>heme</name>
        <dbReference type="ChEBI" id="CHEBI:30413"/>
    </ligand>
    <ligandPart>
        <name>Fe</name>
        <dbReference type="ChEBI" id="CHEBI:18248"/>
    </ligandPart>
</feature>
<dbReference type="GO" id="GO:0020037">
    <property type="term" value="F:heme binding"/>
    <property type="evidence" value="ECO:0007669"/>
    <property type="project" value="InterPro"/>
</dbReference>
<dbReference type="RefSeq" id="WP_160802706.1">
    <property type="nucleotide sequence ID" value="NZ_WUUL01000013.1"/>
</dbReference>
<dbReference type="Pfam" id="PF01152">
    <property type="entry name" value="Bac_globin"/>
    <property type="match status" value="1"/>
</dbReference>
<evidence type="ECO:0000256" key="5">
    <source>
        <dbReference type="ARBA" id="ARBA00023004"/>
    </source>
</evidence>
<dbReference type="InterPro" id="IPR012292">
    <property type="entry name" value="Globin/Proto"/>
</dbReference>
<evidence type="ECO:0000313" key="9">
    <source>
        <dbReference type="EMBL" id="MXQ55357.1"/>
    </source>
</evidence>
<evidence type="ECO:0000256" key="6">
    <source>
        <dbReference type="PIRNR" id="PIRNR002030"/>
    </source>
</evidence>
<organism evidence="9 10">
    <name type="scientific">Shimazuella alba</name>
    <dbReference type="NCBI Taxonomy" id="2690964"/>
    <lineage>
        <taxon>Bacteria</taxon>
        <taxon>Bacillati</taxon>
        <taxon>Bacillota</taxon>
        <taxon>Bacilli</taxon>
        <taxon>Bacillales</taxon>
        <taxon>Thermoactinomycetaceae</taxon>
        <taxon>Shimazuella</taxon>
    </lineage>
</organism>
<evidence type="ECO:0000313" key="10">
    <source>
        <dbReference type="Proteomes" id="UP000430692"/>
    </source>
</evidence>
<comment type="cofactor">
    <cofactor evidence="7">
        <name>heme</name>
        <dbReference type="ChEBI" id="CHEBI:30413"/>
    </cofactor>
    <text evidence="7">Binds 1 heme group per subunit.</text>
</comment>
<comment type="similarity">
    <text evidence="1 6">Belongs to the truncated hemoglobin family. Group I subfamily.</text>
</comment>
<dbReference type="EMBL" id="WUUL01000013">
    <property type="protein sequence ID" value="MXQ55357.1"/>
    <property type="molecule type" value="Genomic_DNA"/>
</dbReference>
<evidence type="ECO:0000256" key="2">
    <source>
        <dbReference type="ARBA" id="ARBA00022448"/>
    </source>
</evidence>
<dbReference type="CDD" id="cd00454">
    <property type="entry name" value="TrHb1_N"/>
    <property type="match status" value="1"/>
</dbReference>
<feature type="binding site" description="distal binding residue" evidence="8">
    <location>
        <position position="72"/>
    </location>
    <ligand>
        <name>heme</name>
        <dbReference type="ChEBI" id="CHEBI:30413"/>
    </ligand>
    <ligandPart>
        <name>Fe</name>
        <dbReference type="ChEBI" id="CHEBI:18248"/>
    </ligandPart>
</feature>
<evidence type="ECO:0000256" key="4">
    <source>
        <dbReference type="ARBA" id="ARBA00022723"/>
    </source>
</evidence>
<dbReference type="PIRSF" id="PIRSF002030">
    <property type="entry name" value="Globin_Protozoa/Cyanobacteria"/>
    <property type="match status" value="1"/>
</dbReference>
<dbReference type="Proteomes" id="UP000430692">
    <property type="component" value="Unassembled WGS sequence"/>
</dbReference>
<dbReference type="InterPro" id="IPR001486">
    <property type="entry name" value="Hemoglobin_trunc"/>
</dbReference>
<dbReference type="GO" id="GO:0019825">
    <property type="term" value="F:oxygen binding"/>
    <property type="evidence" value="ECO:0007669"/>
    <property type="project" value="InterPro"/>
</dbReference>
<evidence type="ECO:0000256" key="8">
    <source>
        <dbReference type="PIRSR" id="PIRSR601486-1"/>
    </source>
</evidence>
<keyword evidence="3 6" id="KW-0349">Heme</keyword>
<keyword evidence="2 6" id="KW-0813">Transport</keyword>
<proteinExistence type="inferred from homology"/>
<keyword evidence="5 6" id="KW-0408">Iron</keyword>
<dbReference type="InterPro" id="IPR016339">
    <property type="entry name" value="Hemoglobin_trunc_I"/>
</dbReference>
<sequence>MPTQTLFHELGGKETIALVVDNFYVKMLADEELKHFFDFTDMKKQKAHLTSFVSFAIGSQEAYKGKSMKDAHAHLQIKPVHFQKTAGHLIATLQELNVPQDKIDTIISKIAPLQDDIVTVKN</sequence>
<dbReference type="InterPro" id="IPR009050">
    <property type="entry name" value="Globin-like_sf"/>
</dbReference>
<dbReference type="GO" id="GO:0046872">
    <property type="term" value="F:metal ion binding"/>
    <property type="evidence" value="ECO:0007669"/>
    <property type="project" value="UniProtKB-UniRule"/>
</dbReference>
<accession>A0A6I4VUV0</accession>
<dbReference type="SUPFAM" id="SSF46458">
    <property type="entry name" value="Globin-like"/>
    <property type="match status" value="1"/>
</dbReference>